<sequence length="268" mass="30370">MNIPFTSRDAAHQAPGVVIDRDSKITAVEAYSDAFRDLVNDRVGWRGEPARKLRLSSEADWNFVCVAMDILGDASLALHNFLRFGLDGPTRYDETGEKYLRLYGLLSAAYIQQQAALKLHKLMNCTAQKTFKSNADKLQIRSLRHQLASHSLDYFDFGDRTTSAFVPVRIDLGGFNCTVTENRGDRSMSYDLRTALVEHCDFMLELLDTIYEKSYKTLFKSHESKQIEHKAKLEDLRKIKAGYLILRSTSPDTPSVVLVPLKGRQQDA</sequence>
<dbReference type="GeneID" id="81470090"/>
<name>A0A7G9TER3_PSEMX</name>
<gene>
    <name evidence="1" type="ORF">IAE60_03875</name>
</gene>
<proteinExistence type="predicted"/>
<evidence type="ECO:0000313" key="2">
    <source>
        <dbReference type="Proteomes" id="UP000515838"/>
    </source>
</evidence>
<dbReference type="Proteomes" id="UP000515838">
    <property type="component" value="Chromosome"/>
</dbReference>
<protein>
    <submittedName>
        <fullName evidence="1">Uncharacterized protein</fullName>
    </submittedName>
</protein>
<evidence type="ECO:0000313" key="1">
    <source>
        <dbReference type="EMBL" id="QNN78588.1"/>
    </source>
</evidence>
<dbReference type="AlphaFoldDB" id="A0A7G9TER3"/>
<accession>A0A7G9TER3</accession>
<dbReference type="RefSeq" id="WP_187573948.1">
    <property type="nucleotide sequence ID" value="NZ_CP060731.1"/>
</dbReference>
<reference evidence="1 2" key="1">
    <citation type="submission" date="2020-08" db="EMBL/GenBank/DDBJ databases">
        <title>Streptomycin Non-resistant strain, P. mexicana.</title>
        <authorList>
            <person name="Ganesh-Kumar S."/>
            <person name="Zhe T."/>
            <person name="Yu Z."/>
            <person name="Min Y."/>
        </authorList>
    </citation>
    <scope>NUCLEOTIDE SEQUENCE [LARGE SCALE GENOMIC DNA]</scope>
    <source>
        <strain evidence="1 2">GTZY2</strain>
    </source>
</reference>
<organism evidence="1 2">
    <name type="scientific">Pseudoxanthomonas mexicana</name>
    <dbReference type="NCBI Taxonomy" id="128785"/>
    <lineage>
        <taxon>Bacteria</taxon>
        <taxon>Pseudomonadati</taxon>
        <taxon>Pseudomonadota</taxon>
        <taxon>Gammaproteobacteria</taxon>
        <taxon>Lysobacterales</taxon>
        <taxon>Lysobacteraceae</taxon>
        <taxon>Pseudoxanthomonas</taxon>
    </lineage>
</organism>
<dbReference type="EMBL" id="CP060731">
    <property type="protein sequence ID" value="QNN78588.1"/>
    <property type="molecule type" value="Genomic_DNA"/>
</dbReference>